<dbReference type="EMBL" id="AUWU02000008">
    <property type="protein sequence ID" value="KAH0570101.1"/>
    <property type="molecule type" value="Genomic_DNA"/>
</dbReference>
<evidence type="ECO:0000313" key="3">
    <source>
        <dbReference type="EMBL" id="KAH0570101.1"/>
    </source>
</evidence>
<protein>
    <submittedName>
        <fullName evidence="1">Tom40</fullName>
    </submittedName>
</protein>
<reference evidence="3" key="3">
    <citation type="submission" date="2020-12" db="EMBL/GenBank/DDBJ databases">
        <title>New Spironucleus salmonicida genome in near-complete chromosomes.</title>
        <authorList>
            <person name="Xu F."/>
            <person name="Kurt Z."/>
            <person name="Jimenez-Gonzalez A."/>
            <person name="Astvaldsson A."/>
            <person name="Andersson J.O."/>
            <person name="Svard S.G."/>
        </authorList>
    </citation>
    <scope>NUCLEOTIDE SEQUENCE</scope>
    <source>
        <strain evidence="3">ATCC 50377</strain>
    </source>
</reference>
<name>K7R1H3_9EUKA</name>
<reference evidence="1" key="1">
    <citation type="journal article" date="2013" name="Nat. Commun.">
        <title>Hydrogenosomes in the diplomonad Spironucleus salmonicida.</title>
        <authorList>
            <person name="Jerlstrom-Hultqvist J."/>
            <person name="Einarsson E."/>
            <person name="Xu F."/>
            <person name="Hjort K."/>
            <person name="Ek B."/>
            <person name="Steinhauf D."/>
            <person name="Hultenby K."/>
            <person name="Bergquist J."/>
            <person name="Andersson J.O."/>
            <person name="Svard S.G."/>
        </authorList>
    </citation>
    <scope>NUCLEOTIDE SEQUENCE</scope>
    <source>
        <strain evidence="1">ATCC 50377</strain>
    </source>
</reference>
<dbReference type="Proteomes" id="UP000018208">
    <property type="component" value="Unassembled WGS sequence"/>
</dbReference>
<organism evidence="1">
    <name type="scientific">Spironucleus salmonicida</name>
    <dbReference type="NCBI Taxonomy" id="348837"/>
    <lineage>
        <taxon>Eukaryota</taxon>
        <taxon>Metamonada</taxon>
        <taxon>Diplomonadida</taxon>
        <taxon>Hexamitidae</taxon>
        <taxon>Hexamitinae</taxon>
        <taxon>Spironucleus</taxon>
    </lineage>
</organism>
<dbReference type="AlphaFoldDB" id="K7R1H3"/>
<evidence type="ECO:0000313" key="1">
    <source>
        <dbReference type="EMBL" id="AFV80052.1"/>
    </source>
</evidence>
<dbReference type="EMBL" id="JX549077">
    <property type="protein sequence ID" value="AFV80052.1"/>
    <property type="molecule type" value="Genomic_DNA"/>
</dbReference>
<accession>K7R1H3</accession>
<proteinExistence type="predicted"/>
<reference evidence="2 3" key="2">
    <citation type="journal article" date="2014" name="PLoS Genet.">
        <title>The Genome of Spironucleus salmonicida Highlights a Fish Pathogen Adapted to Fluctuating Environments.</title>
        <authorList>
            <person name="Xu F."/>
            <person name="Jerlstrom-Hultqvist J."/>
            <person name="Einarsson E."/>
            <person name="Astvaldsson A."/>
            <person name="Svard S.G."/>
            <person name="Andersson J.O."/>
        </authorList>
    </citation>
    <scope>NUCLEOTIDE SEQUENCE</scope>
    <source>
        <strain evidence="3">ATCC 50377</strain>
    </source>
</reference>
<keyword evidence="4" id="KW-1185">Reference proteome</keyword>
<evidence type="ECO:0000313" key="4">
    <source>
        <dbReference type="Proteomes" id="UP000018208"/>
    </source>
</evidence>
<dbReference type="EMBL" id="KI546159">
    <property type="protein sequence ID" value="EST42628.1"/>
    <property type="molecule type" value="Genomic_DNA"/>
</dbReference>
<geneLocation type="hydrogenosome" evidence="1"/>
<sequence length="275" mass="28472">MSANPGEYANIFSDVNSVLNDRGYSQMQFTKTFSTPKTSFSATLTPSQISLAAQAAPRSYFSGSANLDTAANAQMALNLGSAAFKTNSTAEFTPIFDQTIQDAIQGKQGKYVKHDVNFREQLHVLTENANSSLLYNMRGRIFAGSSLVKLGAFSAGFEAVHVASRSITLQAAALKYQKDGIQVVGQVNSTKTAALGAVFQGERFAIAGKLQGSAGQVQGSAGVVFGVSGGQINVNIDSLGAVGTGLKVGLAGGLLEVGGKFKLGGAPEVGFSLVV</sequence>
<keyword evidence="1" id="KW-0377">Hydrogenosome</keyword>
<gene>
    <name evidence="1" type="ORF">SS50377_17947</name>
    <name evidence="3" type="ORF">SS50377_28076</name>
</gene>
<dbReference type="VEuPathDB" id="GiardiaDB:SS50377_28076"/>
<evidence type="ECO:0000313" key="2">
    <source>
        <dbReference type="EMBL" id="EST42628.1"/>
    </source>
</evidence>